<feature type="domain" description="DUF3074" evidence="1">
    <location>
        <begin position="107"/>
        <end position="147"/>
    </location>
</feature>
<comment type="caution">
    <text evidence="2">The sequence shown here is derived from an EMBL/GenBank/DDBJ whole genome shotgun (WGS) entry which is preliminary data.</text>
</comment>
<reference evidence="2" key="1">
    <citation type="journal article" date="2020" name="New Phytol.">
        <title>Comparative genomics reveals dynamic genome evolution in host specialist ectomycorrhizal fungi.</title>
        <authorList>
            <person name="Lofgren L.A."/>
            <person name="Nguyen N.H."/>
            <person name="Vilgalys R."/>
            <person name="Ruytinx J."/>
            <person name="Liao H.L."/>
            <person name="Branco S."/>
            <person name="Kuo A."/>
            <person name="LaButti K."/>
            <person name="Lipzen A."/>
            <person name="Andreopoulos W."/>
            <person name="Pangilinan J."/>
            <person name="Riley R."/>
            <person name="Hundley H."/>
            <person name="Na H."/>
            <person name="Barry K."/>
            <person name="Grigoriev I.V."/>
            <person name="Stajich J.E."/>
            <person name="Kennedy P.G."/>
        </authorList>
    </citation>
    <scope>NUCLEOTIDE SEQUENCE</scope>
    <source>
        <strain evidence="2">FC203</strain>
    </source>
</reference>
<protein>
    <recommendedName>
        <fullName evidence="1">DUF3074 domain-containing protein</fullName>
    </recommendedName>
</protein>
<dbReference type="AlphaFoldDB" id="A0AAD4DQX1"/>
<dbReference type="Proteomes" id="UP001195769">
    <property type="component" value="Unassembled WGS sequence"/>
</dbReference>
<proteinExistence type="predicted"/>
<dbReference type="EMBL" id="JABBWK010000142">
    <property type="protein sequence ID" value="KAG1890517.1"/>
    <property type="molecule type" value="Genomic_DNA"/>
</dbReference>
<sequence length="157" mass="17548">MPSMVSVYHIAEYSMKSRNLRTIVPQSTLDDVCAGKDDKESNNKPIFPSAPPRPVFSADKPVFLVSQQSSCLPDLVRQILPRQVDANEREVQHMMHESYRTTMLMSYGTVEWRMATSSTPGGSIPTFITEGSMPGQISADVPHFLKWFHTICNQGTA</sequence>
<gene>
    <name evidence="2" type="ORF">F5891DRAFT_1213678</name>
</gene>
<dbReference type="Pfam" id="PF11274">
    <property type="entry name" value="DUF3074"/>
    <property type="match status" value="1"/>
</dbReference>
<evidence type="ECO:0000313" key="2">
    <source>
        <dbReference type="EMBL" id="KAG1890517.1"/>
    </source>
</evidence>
<dbReference type="RefSeq" id="XP_041217783.1">
    <property type="nucleotide sequence ID" value="XM_041369256.1"/>
</dbReference>
<evidence type="ECO:0000259" key="1">
    <source>
        <dbReference type="Pfam" id="PF11274"/>
    </source>
</evidence>
<dbReference type="InterPro" id="IPR024500">
    <property type="entry name" value="DUF3074"/>
</dbReference>
<organism evidence="2 3">
    <name type="scientific">Suillus fuscotomentosus</name>
    <dbReference type="NCBI Taxonomy" id="1912939"/>
    <lineage>
        <taxon>Eukaryota</taxon>
        <taxon>Fungi</taxon>
        <taxon>Dikarya</taxon>
        <taxon>Basidiomycota</taxon>
        <taxon>Agaricomycotina</taxon>
        <taxon>Agaricomycetes</taxon>
        <taxon>Agaricomycetidae</taxon>
        <taxon>Boletales</taxon>
        <taxon>Suillineae</taxon>
        <taxon>Suillaceae</taxon>
        <taxon>Suillus</taxon>
    </lineage>
</organism>
<dbReference type="GeneID" id="64663554"/>
<evidence type="ECO:0000313" key="3">
    <source>
        <dbReference type="Proteomes" id="UP001195769"/>
    </source>
</evidence>
<keyword evidence="3" id="KW-1185">Reference proteome</keyword>
<name>A0AAD4DQX1_9AGAM</name>
<dbReference type="PANTHER" id="PTHR40370:SF1">
    <property type="entry name" value="DUF3074 DOMAIN-CONTAINING PROTEIN"/>
    <property type="match status" value="1"/>
</dbReference>
<dbReference type="PANTHER" id="PTHR40370">
    <property type="entry name" value="EXPRESSED PROTEIN"/>
    <property type="match status" value="1"/>
</dbReference>
<accession>A0AAD4DQX1</accession>